<name>A0A5B7J5W8_PORTR</name>
<evidence type="ECO:0000313" key="1">
    <source>
        <dbReference type="EMBL" id="MPC93211.1"/>
    </source>
</evidence>
<dbReference type="AlphaFoldDB" id="A0A5B7J5W8"/>
<reference evidence="1 2" key="1">
    <citation type="submission" date="2019-05" db="EMBL/GenBank/DDBJ databases">
        <title>Another draft genome of Portunus trituberculatus and its Hox gene families provides insights of decapod evolution.</title>
        <authorList>
            <person name="Jeong J.-H."/>
            <person name="Song I."/>
            <person name="Kim S."/>
            <person name="Choi T."/>
            <person name="Kim D."/>
            <person name="Ryu S."/>
            <person name="Kim W."/>
        </authorList>
    </citation>
    <scope>NUCLEOTIDE SEQUENCE [LARGE SCALE GENOMIC DNA]</scope>
    <source>
        <tissue evidence="1">Muscle</tissue>
    </source>
</reference>
<organism evidence="1 2">
    <name type="scientific">Portunus trituberculatus</name>
    <name type="common">Swimming crab</name>
    <name type="synonym">Neptunus trituberculatus</name>
    <dbReference type="NCBI Taxonomy" id="210409"/>
    <lineage>
        <taxon>Eukaryota</taxon>
        <taxon>Metazoa</taxon>
        <taxon>Ecdysozoa</taxon>
        <taxon>Arthropoda</taxon>
        <taxon>Crustacea</taxon>
        <taxon>Multicrustacea</taxon>
        <taxon>Malacostraca</taxon>
        <taxon>Eumalacostraca</taxon>
        <taxon>Eucarida</taxon>
        <taxon>Decapoda</taxon>
        <taxon>Pleocyemata</taxon>
        <taxon>Brachyura</taxon>
        <taxon>Eubrachyura</taxon>
        <taxon>Portunoidea</taxon>
        <taxon>Portunidae</taxon>
        <taxon>Portuninae</taxon>
        <taxon>Portunus</taxon>
    </lineage>
</organism>
<sequence>MYLWNESGSQWRKRCMRMTERNGLQVTCGMRMAGRNQNGREWIVTRGGRVGTEWDVSKWKSEIDREVKWVGLNIWKNEMERKSTLEWFKEKEAPMYERRYDGSLGGDLLFRARAQCIDVNARNYRWSESHSKVCQMCDMGGGRDGGACHAGVSSQSKGLAQERS</sequence>
<evidence type="ECO:0000313" key="2">
    <source>
        <dbReference type="Proteomes" id="UP000324222"/>
    </source>
</evidence>
<comment type="caution">
    <text evidence="1">The sequence shown here is derived from an EMBL/GenBank/DDBJ whole genome shotgun (WGS) entry which is preliminary data.</text>
</comment>
<protein>
    <submittedName>
        <fullName evidence="1">Uncharacterized protein</fullName>
    </submittedName>
</protein>
<gene>
    <name evidence="1" type="ORF">E2C01_088334</name>
</gene>
<proteinExistence type="predicted"/>
<dbReference type="EMBL" id="VSRR010094031">
    <property type="protein sequence ID" value="MPC93211.1"/>
    <property type="molecule type" value="Genomic_DNA"/>
</dbReference>
<dbReference type="Proteomes" id="UP000324222">
    <property type="component" value="Unassembled WGS sequence"/>
</dbReference>
<accession>A0A5B7J5W8</accession>
<keyword evidence="2" id="KW-1185">Reference proteome</keyword>
<dbReference type="OrthoDB" id="6364565at2759"/>